<proteinExistence type="predicted"/>
<organism evidence="1 2">
    <name type="scientific">Sphaeroforma arctica JP610</name>
    <dbReference type="NCBI Taxonomy" id="667725"/>
    <lineage>
        <taxon>Eukaryota</taxon>
        <taxon>Ichthyosporea</taxon>
        <taxon>Ichthyophonida</taxon>
        <taxon>Sphaeroforma</taxon>
    </lineage>
</organism>
<dbReference type="RefSeq" id="XP_014148351.1">
    <property type="nucleotide sequence ID" value="XM_014292876.1"/>
</dbReference>
<dbReference type="GeneID" id="25913509"/>
<name>A0A0L0FCH8_9EUKA</name>
<evidence type="ECO:0000313" key="2">
    <source>
        <dbReference type="Proteomes" id="UP000054560"/>
    </source>
</evidence>
<reference evidence="1 2" key="1">
    <citation type="submission" date="2011-02" db="EMBL/GenBank/DDBJ databases">
        <title>The Genome Sequence of Sphaeroforma arctica JP610.</title>
        <authorList>
            <consortium name="The Broad Institute Genome Sequencing Platform"/>
            <person name="Russ C."/>
            <person name="Cuomo C."/>
            <person name="Young S.K."/>
            <person name="Zeng Q."/>
            <person name="Gargeya S."/>
            <person name="Alvarado L."/>
            <person name="Berlin A."/>
            <person name="Chapman S.B."/>
            <person name="Chen Z."/>
            <person name="Freedman E."/>
            <person name="Gellesch M."/>
            <person name="Goldberg J."/>
            <person name="Griggs A."/>
            <person name="Gujja S."/>
            <person name="Heilman E."/>
            <person name="Heiman D."/>
            <person name="Howarth C."/>
            <person name="Mehta T."/>
            <person name="Neiman D."/>
            <person name="Pearson M."/>
            <person name="Roberts A."/>
            <person name="Saif S."/>
            <person name="Shea T."/>
            <person name="Shenoy N."/>
            <person name="Sisk P."/>
            <person name="Stolte C."/>
            <person name="Sykes S."/>
            <person name="White J."/>
            <person name="Yandava C."/>
            <person name="Burger G."/>
            <person name="Gray M.W."/>
            <person name="Holland P.W.H."/>
            <person name="King N."/>
            <person name="Lang F.B.F."/>
            <person name="Roger A.J."/>
            <person name="Ruiz-Trillo I."/>
            <person name="Haas B."/>
            <person name="Nusbaum C."/>
            <person name="Birren B."/>
        </authorList>
    </citation>
    <scope>NUCLEOTIDE SEQUENCE [LARGE SCALE GENOMIC DNA]</scope>
    <source>
        <strain evidence="1 2">JP610</strain>
    </source>
</reference>
<evidence type="ECO:0008006" key="3">
    <source>
        <dbReference type="Google" id="ProtNLM"/>
    </source>
</evidence>
<feature type="non-terminal residue" evidence="1">
    <location>
        <position position="1"/>
    </location>
</feature>
<dbReference type="Proteomes" id="UP000054560">
    <property type="component" value="Unassembled WGS sequence"/>
</dbReference>
<keyword evidence="2" id="KW-1185">Reference proteome</keyword>
<dbReference type="EMBL" id="KQ244399">
    <property type="protein sequence ID" value="KNC74449.1"/>
    <property type="molecule type" value="Genomic_DNA"/>
</dbReference>
<dbReference type="Gene3D" id="3.40.20.10">
    <property type="entry name" value="Severin"/>
    <property type="match status" value="1"/>
</dbReference>
<protein>
    <recommendedName>
        <fullName evidence="3">Gelsolin-like domain-containing protein</fullName>
    </recommendedName>
</protein>
<dbReference type="SUPFAM" id="SSF55753">
    <property type="entry name" value="Actin depolymerizing proteins"/>
    <property type="match status" value="1"/>
</dbReference>
<dbReference type="AlphaFoldDB" id="A0A0L0FCH8"/>
<dbReference type="InterPro" id="IPR029006">
    <property type="entry name" value="ADF-H/Gelsolin-like_dom_sf"/>
</dbReference>
<gene>
    <name evidence="1" type="ORF">SARC_13005</name>
</gene>
<sequence>TTQVVVEHEGAESAELIALVGDRTETVCPTTEYIDTLASAWFGNDCKRGWKIDNASGEPRAHAIDYLTQRHMNTNDCVVVDAYYAVYLWVGSNARHSDMTQAIRLAKDVCDLVQSDPRRNVHGCFKTMIVTEHTLSDGFKALFPRWTANTPITATSDDETTVVDRRTDVRRLTTLQNIYDSYEELFQVKTYSIEDMKCYQRT</sequence>
<accession>A0A0L0FCH8</accession>
<evidence type="ECO:0000313" key="1">
    <source>
        <dbReference type="EMBL" id="KNC74449.1"/>
    </source>
</evidence>